<dbReference type="RefSeq" id="WP_267949336.1">
    <property type="nucleotide sequence ID" value="NZ_CP113264.1"/>
</dbReference>
<dbReference type="Pfam" id="PF13424">
    <property type="entry name" value="TPR_12"/>
    <property type="match status" value="2"/>
</dbReference>
<feature type="region of interest" description="Disordered" evidence="5">
    <location>
        <begin position="254"/>
        <end position="278"/>
    </location>
</feature>
<evidence type="ECO:0000256" key="3">
    <source>
        <dbReference type="ARBA" id="ARBA00023125"/>
    </source>
</evidence>
<comment type="similarity">
    <text evidence="1">Belongs to the AfsR/DnrI/RedD regulatory family.</text>
</comment>
<feature type="compositionally biased region" description="Pro residues" evidence="5">
    <location>
        <begin position="267"/>
        <end position="278"/>
    </location>
</feature>
<dbReference type="SUPFAM" id="SSF46894">
    <property type="entry name" value="C-terminal effector domain of the bipartite response regulators"/>
    <property type="match status" value="1"/>
</dbReference>
<dbReference type="PRINTS" id="PR00364">
    <property type="entry name" value="DISEASERSIST"/>
</dbReference>
<dbReference type="InterPro" id="IPR036388">
    <property type="entry name" value="WH-like_DNA-bd_sf"/>
</dbReference>
<feature type="domain" description="OmpR/PhoB-type" evidence="6">
    <location>
        <begin position="19"/>
        <end position="94"/>
    </location>
</feature>
<keyword evidence="2" id="KW-0805">Transcription regulation</keyword>
<dbReference type="SUPFAM" id="SSF52540">
    <property type="entry name" value="P-loop containing nucleoside triphosphate hydrolases"/>
    <property type="match status" value="1"/>
</dbReference>
<dbReference type="InterPro" id="IPR005158">
    <property type="entry name" value="BTAD"/>
</dbReference>
<keyword evidence="3" id="KW-0238">DNA-binding</keyword>
<dbReference type="InterPro" id="IPR051677">
    <property type="entry name" value="AfsR-DnrI-RedD_regulator"/>
</dbReference>
<evidence type="ECO:0000256" key="1">
    <source>
        <dbReference type="ARBA" id="ARBA00005820"/>
    </source>
</evidence>
<dbReference type="InterPro" id="IPR019734">
    <property type="entry name" value="TPR_rpt"/>
</dbReference>
<dbReference type="InterPro" id="IPR016032">
    <property type="entry name" value="Sig_transdc_resp-reg_C-effctor"/>
</dbReference>
<dbReference type="PANTHER" id="PTHR35807">
    <property type="entry name" value="TRANSCRIPTIONAL REGULATOR REDD-RELATED"/>
    <property type="match status" value="1"/>
</dbReference>
<dbReference type="SMART" id="SM00028">
    <property type="entry name" value="TPR"/>
    <property type="match status" value="3"/>
</dbReference>
<evidence type="ECO:0000256" key="5">
    <source>
        <dbReference type="SAM" id="MobiDB-lite"/>
    </source>
</evidence>
<name>A0ABY6YU85_9ACTN</name>
<evidence type="ECO:0000259" key="7">
    <source>
        <dbReference type="SMART" id="SM01043"/>
    </source>
</evidence>
<organism evidence="8 9">
    <name type="scientific">Streptomonospora nanhaiensis</name>
    <dbReference type="NCBI Taxonomy" id="1323731"/>
    <lineage>
        <taxon>Bacteria</taxon>
        <taxon>Bacillati</taxon>
        <taxon>Actinomycetota</taxon>
        <taxon>Actinomycetes</taxon>
        <taxon>Streptosporangiales</taxon>
        <taxon>Nocardiopsidaceae</taxon>
        <taxon>Streptomonospora</taxon>
    </lineage>
</organism>
<dbReference type="Pfam" id="PF03704">
    <property type="entry name" value="BTAD"/>
    <property type="match status" value="1"/>
</dbReference>
<reference evidence="8 9" key="1">
    <citation type="journal article" date="2013" name="Int. J. Syst. Evol. Microbiol.">
        <title>Description of Streptomonospora sediminis sp. nov. and Streptomonospora nanhaiensis sp. nov., and reclassification of Nocardiopsis arabia Hozzein &amp; Goodfellow 2008 as Streptomonospora arabica comb. nov. and emended description of the genus Streptomonospora.</title>
        <authorList>
            <person name="Zhang D.F."/>
            <person name="Pan H.Q."/>
            <person name="He J."/>
            <person name="Zhang X.M."/>
            <person name="Zhang Y.G."/>
            <person name="Klenk H.P."/>
            <person name="Hu J.C."/>
            <person name="Li W.J."/>
        </authorList>
    </citation>
    <scope>NUCLEOTIDE SEQUENCE [LARGE SCALE GENOMIC DNA]</scope>
    <source>
        <strain evidence="8 9">12A09</strain>
    </source>
</reference>
<dbReference type="InterPro" id="IPR027417">
    <property type="entry name" value="P-loop_NTPase"/>
</dbReference>
<accession>A0ABY6YU85</accession>
<dbReference type="SMART" id="SM01043">
    <property type="entry name" value="BTAD"/>
    <property type="match status" value="1"/>
</dbReference>
<dbReference type="InterPro" id="IPR011990">
    <property type="entry name" value="TPR-like_helical_dom_sf"/>
</dbReference>
<dbReference type="Gene3D" id="3.40.50.300">
    <property type="entry name" value="P-loop containing nucleotide triphosphate hydrolases"/>
    <property type="match status" value="1"/>
</dbReference>
<proteinExistence type="inferred from homology"/>
<dbReference type="InterPro" id="IPR001867">
    <property type="entry name" value="OmpR/PhoB-type_DNA-bd"/>
</dbReference>
<sequence>MALTVEISVLGDIEMRIDGRPVDLGHMRRQFVFVGLLVDADRLVTVDQLIDRVWGPRPPDGARSSLYSYVSRLRSALGAVDGITVDRRPGGYILKLDDDATSVIDLYRFREIVARARNSANGESALALFEEALGLWRADAFGTLDSTWVNEFRERLRLERFRAELDRNDLLLRHGRQAELLGDLSDLAQRHPLDERLVGQLMLTLYREGRAAQALEHYERIRRMLSEAMGTDPGAELKELHRKILHADPALDAHDVSDASAPDPDARPAPAPPPLPMQLPPPPPLLAGRRREMAFLDDTQAPGALPVTVVCGLGGVGKTSLALRWAHDNLDRFPDGQLYVNLHGFAPSAPATKPQTAVHDFLTALGVDQQAVPSSAEARFGLYRSIVAHKRMLILLDNARDAEQVRPLIPGSASCTVVVTSRERLSGLLTTGGVRVVALDPLTSAEARQLLTARVGERRVAREPEAVDTIVAGCGRLPLALSITAAHAAGSPHLPLAELASELREAESTLDALDTGDFATSLRSVLDASYRALPEPAARLLGLLSAAPAQDMGVPAAAALAGLTPARTRQLLRTLGSAHLVEQPMPGRYQLHDLVRLHGRERTEQDRSEEERREGLSALVDFFVRTAALGKHLLAPQEILSDAVVEPTEERATAYGLTGEADALAWFTTERSLLPAVMRLAQDLGLHREVWRLAWDTHTFLRRWGDVDDFVGNRRVGLDAATRVEGPDAPTLRAMAHRGLATALIQADHRGEEPLEHLARAVAQFEESGDLLNQAHTHQIYTRFGLHIRDEEMALENAERSLELYRRVGNATWETSALNNLGWTLAQFGHYESARSHCQDALKASRDLGYKVGEAACLDSLGYIATRAGRHEEAVEHYHESLPVHRVLRDSYEEANTLSGLAKAHLALGEPGPAREAWTQALKLYREQHRTEQVLEIEERLRELR</sequence>
<protein>
    <submittedName>
        <fullName evidence="8">BTAD domain-containing putative transcriptional regulator</fullName>
    </submittedName>
</protein>
<evidence type="ECO:0000259" key="6">
    <source>
        <dbReference type="SMART" id="SM00862"/>
    </source>
</evidence>
<dbReference type="Proteomes" id="UP001156498">
    <property type="component" value="Chromosome"/>
</dbReference>
<dbReference type="Gene3D" id="1.25.40.10">
    <property type="entry name" value="Tetratricopeptide repeat domain"/>
    <property type="match status" value="2"/>
</dbReference>
<feature type="domain" description="Bacterial transcriptional activator" evidence="7">
    <location>
        <begin position="104"/>
        <end position="245"/>
    </location>
</feature>
<dbReference type="SUPFAM" id="SSF48452">
    <property type="entry name" value="TPR-like"/>
    <property type="match status" value="2"/>
</dbReference>
<evidence type="ECO:0000313" key="9">
    <source>
        <dbReference type="Proteomes" id="UP001156498"/>
    </source>
</evidence>
<evidence type="ECO:0000256" key="4">
    <source>
        <dbReference type="ARBA" id="ARBA00023163"/>
    </source>
</evidence>
<keyword evidence="4" id="KW-0804">Transcription</keyword>
<gene>
    <name evidence="8" type="ORF">OUQ99_10985</name>
</gene>
<dbReference type="SMART" id="SM00862">
    <property type="entry name" value="Trans_reg_C"/>
    <property type="match status" value="1"/>
</dbReference>
<keyword evidence="9" id="KW-1185">Reference proteome</keyword>
<evidence type="ECO:0000256" key="2">
    <source>
        <dbReference type="ARBA" id="ARBA00023015"/>
    </source>
</evidence>
<dbReference type="EMBL" id="CP113264">
    <property type="protein sequence ID" value="WAE75566.1"/>
    <property type="molecule type" value="Genomic_DNA"/>
</dbReference>
<dbReference type="Gene3D" id="1.10.10.10">
    <property type="entry name" value="Winged helix-like DNA-binding domain superfamily/Winged helix DNA-binding domain"/>
    <property type="match status" value="1"/>
</dbReference>
<dbReference type="PANTHER" id="PTHR35807:SF1">
    <property type="entry name" value="TRANSCRIPTIONAL REGULATOR REDD"/>
    <property type="match status" value="1"/>
</dbReference>
<evidence type="ECO:0000313" key="8">
    <source>
        <dbReference type="EMBL" id="WAE75566.1"/>
    </source>
</evidence>
<dbReference type="CDD" id="cd15831">
    <property type="entry name" value="BTAD"/>
    <property type="match status" value="1"/>
</dbReference>